<dbReference type="AlphaFoldDB" id="U4UBT5"/>
<keyword evidence="6 7" id="KW-0472">Membrane</keyword>
<proteinExistence type="predicted"/>
<comment type="subcellular location">
    <subcellularLocation>
        <location evidence="1">Membrane</location>
        <topology evidence="1">Multi-pass membrane protein</topology>
    </subcellularLocation>
</comment>
<evidence type="ECO:0000313" key="10">
    <source>
        <dbReference type="Proteomes" id="UP000030742"/>
    </source>
</evidence>
<feature type="transmembrane region" description="Helical" evidence="7">
    <location>
        <begin position="199"/>
        <end position="221"/>
    </location>
</feature>
<dbReference type="InterPro" id="IPR011701">
    <property type="entry name" value="MFS"/>
</dbReference>
<dbReference type="FunFam" id="1.20.1250.20:FF:000003">
    <property type="entry name" value="Solute carrier family 17 member 3"/>
    <property type="match status" value="1"/>
</dbReference>
<evidence type="ECO:0000259" key="8">
    <source>
        <dbReference type="PROSITE" id="PS50850"/>
    </source>
</evidence>
<feature type="transmembrane region" description="Helical" evidence="7">
    <location>
        <begin position="76"/>
        <end position="96"/>
    </location>
</feature>
<dbReference type="GO" id="GO:0006820">
    <property type="term" value="P:monoatomic anion transport"/>
    <property type="evidence" value="ECO:0007669"/>
    <property type="project" value="TreeGrafter"/>
</dbReference>
<dbReference type="GO" id="GO:0015293">
    <property type="term" value="F:symporter activity"/>
    <property type="evidence" value="ECO:0007669"/>
    <property type="project" value="UniProtKB-KW"/>
</dbReference>
<evidence type="ECO:0000256" key="3">
    <source>
        <dbReference type="ARBA" id="ARBA00022692"/>
    </source>
</evidence>
<dbReference type="InterPro" id="IPR020846">
    <property type="entry name" value="MFS_dom"/>
</dbReference>
<feature type="transmembrane region" description="Helical" evidence="7">
    <location>
        <begin position="341"/>
        <end position="361"/>
    </location>
</feature>
<dbReference type="PANTHER" id="PTHR11662">
    <property type="entry name" value="SOLUTE CARRIER FAMILY 17"/>
    <property type="match status" value="1"/>
</dbReference>
<sequence length="492" mass="53831">MSIKSDKKDDIPDDGIYYSADKGPTFGVRFVQIIVMAICYGHLLTLKTVFSITIVAMTSTNSTTSGSTSNAPTYDWTNQNIILSTALWSGIPTNLAGGYIGKKYGPKWLIVSAMVVNSVAFMLIPLSAQYLGSMGVLACRFVEGLSMGIMIPLTAVVMGIWAPHEERSRLGFLVSATVVTFMQSGSTISTGFISQSTLGWPWVCYIFGTAGIIVTTIYLFVAVQAPHVHPNITSAERTYLEKTLSSTFENVLDEPVPWAKILTSIHFWAIIVGHAGYYLFVMLLVTEMPTFLAKVMKYDLQSNGTVSAIPKIISTVSGIFISIISDYIPRHGLLSVLNTRRFFHLTWTLLMTTAVICTTYIPEQLRIWAVVLYCIVTIADESISITGVSVNIYDLSPKYAGIITGISHSISQGVSAFAPSLVDWVCTDLSDASQWRTVFIITSVIALSSAIFFAIFASSQRQNWGTESEEDARIEAVIKRKGSIFSIYSLAA</sequence>
<dbReference type="OrthoDB" id="2985014at2759"/>
<keyword evidence="3 7" id="KW-0812">Transmembrane</keyword>
<dbReference type="InterPro" id="IPR050382">
    <property type="entry name" value="MFS_Na/Anion_cotransporter"/>
</dbReference>
<dbReference type="EMBL" id="KB632017">
    <property type="protein sequence ID" value="ERL88066.1"/>
    <property type="molecule type" value="Genomic_DNA"/>
</dbReference>
<dbReference type="Pfam" id="PF07690">
    <property type="entry name" value="MFS_1"/>
    <property type="match status" value="1"/>
</dbReference>
<feature type="transmembrane region" description="Helical" evidence="7">
    <location>
        <begin position="308"/>
        <end position="329"/>
    </location>
</feature>
<feature type="transmembrane region" description="Helical" evidence="7">
    <location>
        <begin position="438"/>
        <end position="457"/>
    </location>
</feature>
<feature type="transmembrane region" description="Helical" evidence="7">
    <location>
        <begin position="367"/>
        <end position="392"/>
    </location>
</feature>
<evidence type="ECO:0000256" key="2">
    <source>
        <dbReference type="ARBA" id="ARBA00022448"/>
    </source>
</evidence>
<keyword evidence="2" id="KW-0813">Transport</keyword>
<evidence type="ECO:0000256" key="7">
    <source>
        <dbReference type="SAM" id="Phobius"/>
    </source>
</evidence>
<feature type="transmembrane region" description="Helical" evidence="7">
    <location>
        <begin position="267"/>
        <end position="288"/>
    </location>
</feature>
<feature type="transmembrane region" description="Helical" evidence="7">
    <location>
        <begin position="170"/>
        <end position="193"/>
    </location>
</feature>
<dbReference type="PROSITE" id="PS50850">
    <property type="entry name" value="MFS"/>
    <property type="match status" value="1"/>
</dbReference>
<dbReference type="SUPFAM" id="SSF103473">
    <property type="entry name" value="MFS general substrate transporter"/>
    <property type="match status" value="1"/>
</dbReference>
<feature type="domain" description="Major facilitator superfamily (MFS) profile" evidence="8">
    <location>
        <begin position="34"/>
        <end position="461"/>
    </location>
</feature>
<reference evidence="9 10" key="1">
    <citation type="journal article" date="2013" name="Genome Biol.">
        <title>Draft genome of the mountain pine beetle, Dendroctonus ponderosae Hopkins, a major forest pest.</title>
        <authorList>
            <person name="Keeling C.I."/>
            <person name="Yuen M.M."/>
            <person name="Liao N.Y."/>
            <person name="Docking T.R."/>
            <person name="Chan S.K."/>
            <person name="Taylor G.A."/>
            <person name="Palmquist D.L."/>
            <person name="Jackman S.D."/>
            <person name="Nguyen A."/>
            <person name="Li M."/>
            <person name="Henderson H."/>
            <person name="Janes J.K."/>
            <person name="Zhao Y."/>
            <person name="Pandoh P."/>
            <person name="Moore R."/>
            <person name="Sperling F.A."/>
            <person name="Huber D.P."/>
            <person name="Birol I."/>
            <person name="Jones S.J."/>
            <person name="Bohlmann J."/>
        </authorList>
    </citation>
    <scope>NUCLEOTIDE SEQUENCE</scope>
</reference>
<evidence type="ECO:0000313" key="9">
    <source>
        <dbReference type="EMBL" id="ERL88066.1"/>
    </source>
</evidence>
<evidence type="ECO:0000256" key="5">
    <source>
        <dbReference type="ARBA" id="ARBA00022989"/>
    </source>
</evidence>
<dbReference type="Proteomes" id="UP000030742">
    <property type="component" value="Unassembled WGS sequence"/>
</dbReference>
<dbReference type="InterPro" id="IPR036259">
    <property type="entry name" value="MFS_trans_sf"/>
</dbReference>
<feature type="transmembrane region" description="Helical" evidence="7">
    <location>
        <begin position="144"/>
        <end position="163"/>
    </location>
</feature>
<organism evidence="9 10">
    <name type="scientific">Dendroctonus ponderosae</name>
    <name type="common">Mountain pine beetle</name>
    <dbReference type="NCBI Taxonomy" id="77166"/>
    <lineage>
        <taxon>Eukaryota</taxon>
        <taxon>Metazoa</taxon>
        <taxon>Ecdysozoa</taxon>
        <taxon>Arthropoda</taxon>
        <taxon>Hexapoda</taxon>
        <taxon>Insecta</taxon>
        <taxon>Pterygota</taxon>
        <taxon>Neoptera</taxon>
        <taxon>Endopterygota</taxon>
        <taxon>Coleoptera</taxon>
        <taxon>Polyphaga</taxon>
        <taxon>Cucujiformia</taxon>
        <taxon>Curculionidae</taxon>
        <taxon>Scolytinae</taxon>
        <taxon>Dendroctonus</taxon>
    </lineage>
</organism>
<name>U4UBT5_DENPD</name>
<evidence type="ECO:0000256" key="6">
    <source>
        <dbReference type="ARBA" id="ARBA00023136"/>
    </source>
</evidence>
<feature type="transmembrane region" description="Helical" evidence="7">
    <location>
        <begin position="30"/>
        <end position="56"/>
    </location>
</feature>
<protein>
    <recommendedName>
        <fullName evidence="8">Major facilitator superfamily (MFS) profile domain-containing protein</fullName>
    </recommendedName>
</protein>
<evidence type="ECO:0000256" key="4">
    <source>
        <dbReference type="ARBA" id="ARBA00022847"/>
    </source>
</evidence>
<keyword evidence="4" id="KW-0769">Symport</keyword>
<gene>
    <name evidence="9" type="ORF">D910_05455</name>
</gene>
<dbReference type="GO" id="GO:0016020">
    <property type="term" value="C:membrane"/>
    <property type="evidence" value="ECO:0007669"/>
    <property type="project" value="UniProtKB-SubCell"/>
</dbReference>
<keyword evidence="5 7" id="KW-1133">Transmembrane helix</keyword>
<feature type="transmembrane region" description="Helical" evidence="7">
    <location>
        <begin position="108"/>
        <end position="132"/>
    </location>
</feature>
<evidence type="ECO:0000256" key="1">
    <source>
        <dbReference type="ARBA" id="ARBA00004141"/>
    </source>
</evidence>
<accession>U4UBT5</accession>
<dbReference type="PANTHER" id="PTHR11662:SF280">
    <property type="entry name" value="FI21844P1-RELATED"/>
    <property type="match status" value="1"/>
</dbReference>
<dbReference type="Gene3D" id="1.20.1250.20">
    <property type="entry name" value="MFS general substrate transporter like domains"/>
    <property type="match status" value="2"/>
</dbReference>